<dbReference type="SUPFAM" id="SSF48097">
    <property type="entry name" value="Regulator of G-protein signaling, RGS"/>
    <property type="match status" value="1"/>
</dbReference>
<name>A0A9W9IIY5_9EURO</name>
<dbReference type="OrthoDB" id="5313079at2759"/>
<dbReference type="Proteomes" id="UP001146351">
    <property type="component" value="Unassembled WGS sequence"/>
</dbReference>
<feature type="region of interest" description="Disordered" evidence="1">
    <location>
        <begin position="455"/>
        <end position="478"/>
    </location>
</feature>
<dbReference type="Gene3D" id="1.10.167.10">
    <property type="entry name" value="Regulator of G-protein Signalling 4, domain 2"/>
    <property type="match status" value="1"/>
</dbReference>
<dbReference type="InterPro" id="IPR036305">
    <property type="entry name" value="RGS_sf"/>
</dbReference>
<feature type="transmembrane region" description="Helical" evidence="2">
    <location>
        <begin position="206"/>
        <end position="227"/>
    </location>
</feature>
<feature type="transmembrane region" description="Helical" evidence="2">
    <location>
        <begin position="239"/>
        <end position="261"/>
    </location>
</feature>
<proteinExistence type="predicted"/>
<keyword evidence="2" id="KW-0812">Transmembrane</keyword>
<feature type="transmembrane region" description="Helical" evidence="2">
    <location>
        <begin position="153"/>
        <end position="174"/>
    </location>
</feature>
<evidence type="ECO:0000256" key="2">
    <source>
        <dbReference type="SAM" id="Phobius"/>
    </source>
</evidence>
<gene>
    <name evidence="3" type="ORF">N7492_001902</name>
</gene>
<evidence type="ECO:0008006" key="5">
    <source>
        <dbReference type="Google" id="ProtNLM"/>
    </source>
</evidence>
<feature type="transmembrane region" description="Helical" evidence="2">
    <location>
        <begin position="273"/>
        <end position="294"/>
    </location>
</feature>
<dbReference type="AlphaFoldDB" id="A0A9W9IIY5"/>
<keyword evidence="2" id="KW-1133">Transmembrane helix</keyword>
<accession>A0A9W9IIY5</accession>
<evidence type="ECO:0000313" key="4">
    <source>
        <dbReference type="Proteomes" id="UP001146351"/>
    </source>
</evidence>
<keyword evidence="2" id="KW-0472">Membrane</keyword>
<feature type="transmembrane region" description="Helical" evidence="2">
    <location>
        <begin position="89"/>
        <end position="106"/>
    </location>
</feature>
<feature type="transmembrane region" description="Helical" evidence="2">
    <location>
        <begin position="22"/>
        <end position="44"/>
    </location>
</feature>
<evidence type="ECO:0000256" key="1">
    <source>
        <dbReference type="SAM" id="MobiDB-lite"/>
    </source>
</evidence>
<reference evidence="3" key="1">
    <citation type="submission" date="2022-11" db="EMBL/GenBank/DDBJ databases">
        <authorList>
            <person name="Petersen C."/>
        </authorList>
    </citation>
    <scope>NUCLEOTIDE SEQUENCE</scope>
    <source>
        <strain evidence="3">IBT 21917</strain>
    </source>
</reference>
<evidence type="ECO:0000313" key="3">
    <source>
        <dbReference type="EMBL" id="KAJ5178692.1"/>
    </source>
</evidence>
<dbReference type="EMBL" id="JAPQKO010000002">
    <property type="protein sequence ID" value="KAJ5178692.1"/>
    <property type="molecule type" value="Genomic_DNA"/>
</dbReference>
<dbReference type="InterPro" id="IPR044926">
    <property type="entry name" value="RGS_subdomain_2"/>
</dbReference>
<organism evidence="3 4">
    <name type="scientific">Penicillium capsulatum</name>
    <dbReference type="NCBI Taxonomy" id="69766"/>
    <lineage>
        <taxon>Eukaryota</taxon>
        <taxon>Fungi</taxon>
        <taxon>Dikarya</taxon>
        <taxon>Ascomycota</taxon>
        <taxon>Pezizomycotina</taxon>
        <taxon>Eurotiomycetes</taxon>
        <taxon>Eurotiomycetidae</taxon>
        <taxon>Eurotiales</taxon>
        <taxon>Aspergillaceae</taxon>
        <taxon>Penicillium</taxon>
    </lineage>
</organism>
<keyword evidence="4" id="KW-1185">Reference proteome</keyword>
<reference evidence="3" key="2">
    <citation type="journal article" date="2023" name="IMA Fungus">
        <title>Comparative genomic study of the Penicillium genus elucidates a diverse pangenome and 15 lateral gene transfer events.</title>
        <authorList>
            <person name="Petersen C."/>
            <person name="Sorensen T."/>
            <person name="Nielsen M.R."/>
            <person name="Sondergaard T.E."/>
            <person name="Sorensen J.L."/>
            <person name="Fitzpatrick D.A."/>
            <person name="Frisvad J.C."/>
            <person name="Nielsen K.L."/>
        </authorList>
    </citation>
    <scope>NUCLEOTIDE SEQUENCE</scope>
    <source>
        <strain evidence="3">IBT 21917</strain>
    </source>
</reference>
<comment type="caution">
    <text evidence="3">The sequence shown here is derived from an EMBL/GenBank/DDBJ whole genome shotgun (WGS) entry which is preliminary data.</text>
</comment>
<sequence>MGSELGVHADSQPGIMINGVTIWWACWTCIWTAVVALGITYLIVHRNSPTLRIRGLGFSLSAIVFLHIYWASVQLGLMYGPLFPGDCEYWLMGTWLPCGLAIFHASNSRFLHVAKHQKKFAWSSSRLVDSPHDREHKTGLTGRFLRLSYTTKILIVVGISVFFQLFLTVLMWVISRKWHSSWGIPGTEVHGTQMEQKMEMGRGWEWWPGVLMQVVWSWIIAPVVLWRSRSIRDTQGWRIQTIGCAISSLHATPMWLIATYVPAMEPLSRYWLPPQWICLSIVFIEIFTIFVPCWEVMRHQALRQETLDSIAQWELKTKGGKGSESKSLTSGSTMVGSLLSGFTSLNKNSSQEGILTLGALETVLERNPAPLQEFSALNDFSGENIAFLKSDSNIKKLDCDHFNRALHIYAEFISTSHAEFPINISSQDLNKLAAIFDRPARLLYGEPEQGVNPISPFDSPRGFPFEPPSPTSSEGSEKTIHDIKNRIQYCGEVPEEFDASVFDDAEASIKYLVLTNTWPKFIRSNRVSIDSSSTIVVGKEIV</sequence>
<feature type="transmembrane region" description="Helical" evidence="2">
    <location>
        <begin position="56"/>
        <end position="77"/>
    </location>
</feature>
<protein>
    <recommendedName>
        <fullName evidence="5">RGS domain-containing protein</fullName>
    </recommendedName>
</protein>